<proteinExistence type="predicted"/>
<dbReference type="Proteomes" id="UP000451860">
    <property type="component" value="Unassembled WGS sequence"/>
</dbReference>
<dbReference type="EMBL" id="WHJE01000072">
    <property type="protein sequence ID" value="KAE8763450.1"/>
    <property type="molecule type" value="Genomic_DNA"/>
</dbReference>
<keyword evidence="1" id="KW-0472">Membrane</keyword>
<feature type="transmembrane region" description="Helical" evidence="1">
    <location>
        <begin position="41"/>
        <end position="60"/>
    </location>
</feature>
<comment type="caution">
    <text evidence="2">The sequence shown here is derived from an EMBL/GenBank/DDBJ whole genome shotgun (WGS) entry which is preliminary data.</text>
</comment>
<dbReference type="AlphaFoldDB" id="A0A7J5UMD9"/>
<keyword evidence="3" id="KW-1185">Reference proteome</keyword>
<gene>
    <name evidence="2" type="ORF">GB883_14105</name>
</gene>
<evidence type="ECO:0000313" key="3">
    <source>
        <dbReference type="Proteomes" id="UP000451860"/>
    </source>
</evidence>
<name>A0A7J5UMD9_9MICO</name>
<organism evidence="2 3">
    <name type="scientific">Georgenia thermotolerans</name>
    <dbReference type="NCBI Taxonomy" id="527326"/>
    <lineage>
        <taxon>Bacteria</taxon>
        <taxon>Bacillati</taxon>
        <taxon>Actinomycetota</taxon>
        <taxon>Actinomycetes</taxon>
        <taxon>Micrococcales</taxon>
        <taxon>Bogoriellaceae</taxon>
        <taxon>Georgenia</taxon>
    </lineage>
</organism>
<feature type="transmembrane region" description="Helical" evidence="1">
    <location>
        <begin position="12"/>
        <end position="35"/>
    </location>
</feature>
<dbReference type="RefSeq" id="WP_152201423.1">
    <property type="nucleotide sequence ID" value="NZ_VUKF01000007.1"/>
</dbReference>
<reference evidence="2 3" key="1">
    <citation type="submission" date="2019-10" db="EMBL/GenBank/DDBJ databases">
        <title>Georgenia wutianyii sp. nov. and Georgenia yuyongxinii sp. nov. isolated from plateau pika (Ochotona curzoniae) in the Qinghai-Tibet plateau of China.</title>
        <authorList>
            <person name="Tian Z."/>
        </authorList>
    </citation>
    <scope>NUCLEOTIDE SEQUENCE [LARGE SCALE GENOMIC DNA]</scope>
    <source>
        <strain evidence="2 3">DSM 21501</strain>
    </source>
</reference>
<keyword evidence="1" id="KW-1133">Transmembrane helix</keyword>
<evidence type="ECO:0000313" key="2">
    <source>
        <dbReference type="EMBL" id="KAE8763450.1"/>
    </source>
</evidence>
<accession>A0A7J5UMD9</accession>
<protein>
    <submittedName>
        <fullName evidence="2">Uncharacterized protein</fullName>
    </submittedName>
</protein>
<sequence>MAERELGRAVLGWIMVVAGAGFVVAGLVVGVWRGADGVTGPFLYAVARLLAGGGLFIYFGRRLVRRCPRRPSRGVSR</sequence>
<evidence type="ECO:0000256" key="1">
    <source>
        <dbReference type="SAM" id="Phobius"/>
    </source>
</evidence>
<keyword evidence="1" id="KW-0812">Transmembrane</keyword>